<dbReference type="WBParaSite" id="L893_g21423.t1">
    <property type="protein sequence ID" value="L893_g21423.t1"/>
    <property type="gene ID" value="L893_g21423"/>
</dbReference>
<dbReference type="Proteomes" id="UP000095287">
    <property type="component" value="Unplaced"/>
</dbReference>
<protein>
    <submittedName>
        <fullName evidence="3">Secreted protein</fullName>
    </submittedName>
</protein>
<evidence type="ECO:0000256" key="1">
    <source>
        <dbReference type="SAM" id="SignalP"/>
    </source>
</evidence>
<organism evidence="2 3">
    <name type="scientific">Steinernema glaseri</name>
    <dbReference type="NCBI Taxonomy" id="37863"/>
    <lineage>
        <taxon>Eukaryota</taxon>
        <taxon>Metazoa</taxon>
        <taxon>Ecdysozoa</taxon>
        <taxon>Nematoda</taxon>
        <taxon>Chromadorea</taxon>
        <taxon>Rhabditida</taxon>
        <taxon>Tylenchina</taxon>
        <taxon>Panagrolaimomorpha</taxon>
        <taxon>Strongyloidoidea</taxon>
        <taxon>Steinernematidae</taxon>
        <taxon>Steinernema</taxon>
    </lineage>
</organism>
<feature type="chain" id="PRO_5009312798" evidence="1">
    <location>
        <begin position="25"/>
        <end position="144"/>
    </location>
</feature>
<reference evidence="3" key="1">
    <citation type="submission" date="2016-11" db="UniProtKB">
        <authorList>
            <consortium name="WormBaseParasite"/>
        </authorList>
    </citation>
    <scope>IDENTIFICATION</scope>
</reference>
<evidence type="ECO:0000313" key="3">
    <source>
        <dbReference type="WBParaSite" id="L893_g21423.t1"/>
    </source>
</evidence>
<dbReference type="AlphaFoldDB" id="A0A1I7YZW0"/>
<name>A0A1I7YZW0_9BILA</name>
<evidence type="ECO:0000313" key="2">
    <source>
        <dbReference type="Proteomes" id="UP000095287"/>
    </source>
</evidence>
<keyword evidence="2" id="KW-1185">Reference proteome</keyword>
<feature type="signal peptide" evidence="1">
    <location>
        <begin position="1"/>
        <end position="24"/>
    </location>
</feature>
<accession>A0A1I7YZW0</accession>
<keyword evidence="1" id="KW-0732">Signal</keyword>
<proteinExistence type="predicted"/>
<sequence length="144" mass="16103">MAIPYRIANAVVIVISYFLLPVAALVDGRVDGCIRSFRRIKGGNSPKRSCLVDRKNAAIQTELVCGETRITSCIQVGDIDCLQNRRELKLLDFFGLRLVTKTIYDDTVPITNTIAFMISYFLLRRPEPPLRKSCSSSVLSCIAF</sequence>